<accession>A0A6N6VJD2</accession>
<protein>
    <recommendedName>
        <fullName evidence="4">dTTP/UTP pyrophosphatase</fullName>
        <shortName evidence="4">dTTPase/UTPase</shortName>
        <ecNumber evidence="4">3.6.1.9</ecNumber>
    </recommendedName>
    <alternativeName>
        <fullName evidence="4">Nucleoside triphosphate pyrophosphatase</fullName>
    </alternativeName>
    <alternativeName>
        <fullName evidence="4">Nucleotide pyrophosphatase</fullName>
        <shortName evidence="4">Nucleotide PPase</shortName>
    </alternativeName>
</protein>
<feature type="site" description="Important for substrate specificity" evidence="4">
    <location>
        <position position="76"/>
    </location>
</feature>
<evidence type="ECO:0000256" key="4">
    <source>
        <dbReference type="HAMAP-Rule" id="MF_00528"/>
    </source>
</evidence>
<evidence type="ECO:0000256" key="1">
    <source>
        <dbReference type="ARBA" id="ARBA00001968"/>
    </source>
</evidence>
<dbReference type="InterPro" id="IPR003697">
    <property type="entry name" value="Maf-like"/>
</dbReference>
<dbReference type="RefSeq" id="WP_152215154.1">
    <property type="nucleotide sequence ID" value="NZ_JBAQYD010000075.1"/>
</dbReference>
<dbReference type="Proteomes" id="UP000468901">
    <property type="component" value="Unassembled WGS sequence"/>
</dbReference>
<comment type="catalytic activity">
    <reaction evidence="4">
        <text>dTTP + H2O = dTMP + diphosphate + H(+)</text>
        <dbReference type="Rhea" id="RHEA:28534"/>
        <dbReference type="ChEBI" id="CHEBI:15377"/>
        <dbReference type="ChEBI" id="CHEBI:15378"/>
        <dbReference type="ChEBI" id="CHEBI:33019"/>
        <dbReference type="ChEBI" id="CHEBI:37568"/>
        <dbReference type="ChEBI" id="CHEBI:63528"/>
        <dbReference type="EC" id="3.6.1.9"/>
    </reaction>
</comment>
<dbReference type="AlphaFoldDB" id="A0A6N6VJD2"/>
<evidence type="ECO:0000256" key="2">
    <source>
        <dbReference type="ARBA" id="ARBA00022801"/>
    </source>
</evidence>
<dbReference type="NCBIfam" id="TIGR00172">
    <property type="entry name" value="maf"/>
    <property type="match status" value="1"/>
</dbReference>
<comment type="similarity">
    <text evidence="4">Belongs to the Maf family. YhdE subfamily.</text>
</comment>
<organism evidence="5 6">
    <name type="scientific">Parvibaculum sedimenti</name>
    <dbReference type="NCBI Taxonomy" id="2608632"/>
    <lineage>
        <taxon>Bacteria</taxon>
        <taxon>Pseudomonadati</taxon>
        <taxon>Pseudomonadota</taxon>
        <taxon>Alphaproteobacteria</taxon>
        <taxon>Hyphomicrobiales</taxon>
        <taxon>Parvibaculaceae</taxon>
        <taxon>Parvibaculum</taxon>
    </lineage>
</organism>
<dbReference type="CDD" id="cd00555">
    <property type="entry name" value="Maf"/>
    <property type="match status" value="1"/>
</dbReference>
<gene>
    <name evidence="5" type="primary">maf</name>
    <name evidence="5" type="ORF">F2P47_05380</name>
</gene>
<reference evidence="5 6" key="1">
    <citation type="submission" date="2019-09" db="EMBL/GenBank/DDBJ databases">
        <title>Parvibaculum sedimenti sp. nov., isolated from sediment.</title>
        <authorList>
            <person name="Wang Y."/>
        </authorList>
    </citation>
    <scope>NUCLEOTIDE SEQUENCE [LARGE SCALE GENOMIC DNA]</scope>
    <source>
        <strain evidence="5 6">HXT-9</strain>
    </source>
</reference>
<dbReference type="PANTHER" id="PTHR43213">
    <property type="entry name" value="BIFUNCTIONAL DTTP/UTP PYROPHOSPHATASE/METHYLTRANSFERASE PROTEIN-RELATED"/>
    <property type="match status" value="1"/>
</dbReference>
<dbReference type="SUPFAM" id="SSF52972">
    <property type="entry name" value="ITPase-like"/>
    <property type="match status" value="1"/>
</dbReference>
<comment type="caution">
    <text evidence="5">The sequence shown here is derived from an EMBL/GenBank/DDBJ whole genome shotgun (WGS) entry which is preliminary data.</text>
</comment>
<feature type="active site" description="Proton acceptor" evidence="4">
    <location>
        <position position="75"/>
    </location>
</feature>
<sequence length="199" mass="21498">MTSKAKPRLVLASASPRRIALLAQIGVEPDEVRPSDIDEAPLKGELPREHARRLAREKAEAVAKLEPGALVLAADTVVACGRRILPKAETEPQVRQCLALLSGRAHRVYTAVTLIRPDGKLMERVSETRVAFKRLSKEEIDLYVENGEWLGKAGGYAIQGHAAVFVRLLTGSHSGVIGLPLFETAALLTGAGFPLYPAH</sequence>
<dbReference type="GO" id="GO:0005737">
    <property type="term" value="C:cytoplasm"/>
    <property type="evidence" value="ECO:0007669"/>
    <property type="project" value="UniProtKB-SubCell"/>
</dbReference>
<evidence type="ECO:0000256" key="3">
    <source>
        <dbReference type="ARBA" id="ARBA00023080"/>
    </source>
</evidence>
<dbReference type="InterPro" id="IPR029001">
    <property type="entry name" value="ITPase-like_fam"/>
</dbReference>
<comment type="subcellular location">
    <subcellularLocation>
        <location evidence="4">Cytoplasm</location>
    </subcellularLocation>
</comment>
<name>A0A6N6VJD2_9HYPH</name>
<dbReference type="GO" id="GO:0009117">
    <property type="term" value="P:nucleotide metabolic process"/>
    <property type="evidence" value="ECO:0007669"/>
    <property type="project" value="UniProtKB-KW"/>
</dbReference>
<comment type="cofactor">
    <cofactor evidence="1 4">
        <name>a divalent metal cation</name>
        <dbReference type="ChEBI" id="CHEBI:60240"/>
    </cofactor>
</comment>
<feature type="site" description="Important for substrate specificity" evidence="4">
    <location>
        <position position="159"/>
    </location>
</feature>
<feature type="site" description="Important for substrate specificity" evidence="4">
    <location>
        <position position="17"/>
    </location>
</feature>
<keyword evidence="2 4" id="KW-0378">Hydrolase</keyword>
<dbReference type="Pfam" id="PF02545">
    <property type="entry name" value="Maf"/>
    <property type="match status" value="1"/>
</dbReference>
<keyword evidence="4" id="KW-0963">Cytoplasm</keyword>
<evidence type="ECO:0000313" key="6">
    <source>
        <dbReference type="Proteomes" id="UP000468901"/>
    </source>
</evidence>
<comment type="function">
    <text evidence="4">Nucleoside triphosphate pyrophosphatase that hydrolyzes dTTP and UTP. May have a dual role in cell division arrest and in preventing the incorporation of modified nucleotides into cellular nucleic acids.</text>
</comment>
<evidence type="ECO:0000313" key="5">
    <source>
        <dbReference type="EMBL" id="KAB7741181.1"/>
    </source>
</evidence>
<dbReference type="Gene3D" id="3.90.950.10">
    <property type="match status" value="1"/>
</dbReference>
<dbReference type="GO" id="GO:0047429">
    <property type="term" value="F:nucleoside triphosphate diphosphatase activity"/>
    <property type="evidence" value="ECO:0007669"/>
    <property type="project" value="UniProtKB-EC"/>
</dbReference>
<keyword evidence="3 4" id="KW-0546">Nucleotide metabolism</keyword>
<dbReference type="EC" id="3.6.1.9" evidence="4"/>
<keyword evidence="6" id="KW-1185">Reference proteome</keyword>
<proteinExistence type="inferred from homology"/>
<dbReference type="PANTHER" id="PTHR43213:SF5">
    <property type="entry name" value="BIFUNCTIONAL DTTP_UTP PYROPHOSPHATASE_METHYLTRANSFERASE PROTEIN-RELATED"/>
    <property type="match status" value="1"/>
</dbReference>
<dbReference type="HAMAP" id="MF_00528">
    <property type="entry name" value="Maf"/>
    <property type="match status" value="1"/>
</dbReference>
<comment type="catalytic activity">
    <reaction evidence="4">
        <text>UTP + H2O = UMP + diphosphate + H(+)</text>
        <dbReference type="Rhea" id="RHEA:29395"/>
        <dbReference type="ChEBI" id="CHEBI:15377"/>
        <dbReference type="ChEBI" id="CHEBI:15378"/>
        <dbReference type="ChEBI" id="CHEBI:33019"/>
        <dbReference type="ChEBI" id="CHEBI:46398"/>
        <dbReference type="ChEBI" id="CHEBI:57865"/>
        <dbReference type="EC" id="3.6.1.9"/>
    </reaction>
</comment>
<dbReference type="PIRSF" id="PIRSF006305">
    <property type="entry name" value="Maf"/>
    <property type="match status" value="1"/>
</dbReference>
<comment type="caution">
    <text evidence="4">Lacks conserved residue(s) required for the propagation of feature annotation.</text>
</comment>
<dbReference type="EMBL" id="WESC01000004">
    <property type="protein sequence ID" value="KAB7741181.1"/>
    <property type="molecule type" value="Genomic_DNA"/>
</dbReference>